<evidence type="ECO:0000313" key="3">
    <source>
        <dbReference type="Proteomes" id="UP000243515"/>
    </source>
</evidence>
<sequence length="292" mass="32131">MRFQQLLITSLRRSNILCASPLRSHYVTALRPARYTIAAMSKPSDACCSIPPIISGAYDPKGDYKTVGGLKTYVTGPDSASEAILYVYDIFGYFPQTLQGADILATSDPERKYRVFIPDFFEDNPGDISWLPANTEEKKKALAEFFKTKADIPTVLAKIPGIVANADKLAPDGSSFTKWAIIGCCWGAKVASLAAGQDNIVFKAAVQCHPALLDPNDAKQVTAPMAVLASKDEAVDAVKAYQENLKVPNYVETFSTQIHGWMAARSNLEDPEVRKEYERGYRTALDFLHDHL</sequence>
<feature type="domain" description="Dienelactone hydrolase" evidence="1">
    <location>
        <begin position="71"/>
        <end position="291"/>
    </location>
</feature>
<dbReference type="InterPro" id="IPR029058">
    <property type="entry name" value="AB_hydrolase_fold"/>
</dbReference>
<dbReference type="EMBL" id="NPHW01002565">
    <property type="protein sequence ID" value="OXV11201.1"/>
    <property type="molecule type" value="Genomic_DNA"/>
</dbReference>
<reference evidence="2 3" key="1">
    <citation type="journal article" date="2015" name="Environ. Microbiol.">
        <title>Metagenome sequence of Elaphomyces granulatus from sporocarp tissue reveals Ascomycota ectomycorrhizal fingerprints of genome expansion and a Proteobacteria-rich microbiome.</title>
        <authorList>
            <person name="Quandt C.A."/>
            <person name="Kohler A."/>
            <person name="Hesse C.N."/>
            <person name="Sharpton T.J."/>
            <person name="Martin F."/>
            <person name="Spatafora J.W."/>
        </authorList>
    </citation>
    <scope>NUCLEOTIDE SEQUENCE [LARGE SCALE GENOMIC DNA]</scope>
    <source>
        <strain evidence="2 3">OSC145934</strain>
    </source>
</reference>
<comment type="caution">
    <text evidence="2">The sequence shown here is derived from an EMBL/GenBank/DDBJ whole genome shotgun (WGS) entry which is preliminary data.</text>
</comment>
<keyword evidence="3" id="KW-1185">Reference proteome</keyword>
<protein>
    <recommendedName>
        <fullName evidence="1">Dienelactone hydrolase domain-containing protein</fullName>
    </recommendedName>
</protein>
<dbReference type="GO" id="GO:0016787">
    <property type="term" value="F:hydrolase activity"/>
    <property type="evidence" value="ECO:0007669"/>
    <property type="project" value="InterPro"/>
</dbReference>
<accession>A0A232M459</accession>
<dbReference type="SUPFAM" id="SSF53474">
    <property type="entry name" value="alpha/beta-Hydrolases"/>
    <property type="match status" value="1"/>
</dbReference>
<dbReference type="Pfam" id="PF01738">
    <property type="entry name" value="DLH"/>
    <property type="match status" value="1"/>
</dbReference>
<dbReference type="InterPro" id="IPR002925">
    <property type="entry name" value="Dienelactn_hydro"/>
</dbReference>
<evidence type="ECO:0000259" key="1">
    <source>
        <dbReference type="Pfam" id="PF01738"/>
    </source>
</evidence>
<proteinExistence type="predicted"/>
<dbReference type="OrthoDB" id="2147163at2759"/>
<name>A0A232M459_9EURO</name>
<dbReference type="Gene3D" id="3.40.50.1820">
    <property type="entry name" value="alpha/beta hydrolase"/>
    <property type="match status" value="1"/>
</dbReference>
<gene>
    <name evidence="2" type="ORF">Egran_01038</name>
</gene>
<dbReference type="Proteomes" id="UP000243515">
    <property type="component" value="Unassembled WGS sequence"/>
</dbReference>
<organism evidence="2 3">
    <name type="scientific">Elaphomyces granulatus</name>
    <dbReference type="NCBI Taxonomy" id="519963"/>
    <lineage>
        <taxon>Eukaryota</taxon>
        <taxon>Fungi</taxon>
        <taxon>Dikarya</taxon>
        <taxon>Ascomycota</taxon>
        <taxon>Pezizomycotina</taxon>
        <taxon>Eurotiomycetes</taxon>
        <taxon>Eurotiomycetidae</taxon>
        <taxon>Eurotiales</taxon>
        <taxon>Elaphomycetaceae</taxon>
        <taxon>Elaphomyces</taxon>
    </lineage>
</organism>
<evidence type="ECO:0000313" key="2">
    <source>
        <dbReference type="EMBL" id="OXV11201.1"/>
    </source>
</evidence>
<dbReference type="AlphaFoldDB" id="A0A232M459"/>
<dbReference type="PANTHER" id="PTHR47668:SF1">
    <property type="entry name" value="DIENELACTONE HYDROLASE DOMAIN-CONTAINING PROTEIN-RELATED"/>
    <property type="match status" value="1"/>
</dbReference>
<dbReference type="PANTHER" id="PTHR47668">
    <property type="entry name" value="DIENELACTONE HYDROLASE FAMILY PROTEIN (AFU_ORTHOLOGUE AFUA_6G01940)"/>
    <property type="match status" value="1"/>
</dbReference>